<reference evidence="2 3" key="1">
    <citation type="submission" date="2020-10" db="EMBL/GenBank/DDBJ databases">
        <title>Streptomyces ferrugineus complate genome analysis.</title>
        <authorList>
            <person name="Anwar N."/>
        </authorList>
    </citation>
    <scope>NUCLEOTIDE SEQUENCE [LARGE SCALE GENOMIC DNA]</scope>
    <source>
        <strain evidence="2 3">CCTCC AA2014009</strain>
    </source>
</reference>
<dbReference type="RefSeq" id="WP_194040662.1">
    <property type="nucleotide sequence ID" value="NZ_CP063373.1"/>
</dbReference>
<dbReference type="KEGG" id="sfeu:IM697_36820"/>
<organism evidence="2 3">
    <name type="scientific">Streptomyces ferrugineus</name>
    <dbReference type="NCBI Taxonomy" id="1413221"/>
    <lineage>
        <taxon>Bacteria</taxon>
        <taxon>Bacillati</taxon>
        <taxon>Actinomycetota</taxon>
        <taxon>Actinomycetes</taxon>
        <taxon>Kitasatosporales</taxon>
        <taxon>Streptomycetaceae</taxon>
        <taxon>Streptomyces</taxon>
    </lineage>
</organism>
<dbReference type="AlphaFoldDB" id="A0A7M2SGV4"/>
<evidence type="ECO:0000313" key="2">
    <source>
        <dbReference type="EMBL" id="QOV35566.1"/>
    </source>
</evidence>
<gene>
    <name evidence="2" type="ORF">IM697_36820</name>
</gene>
<evidence type="ECO:0000313" key="3">
    <source>
        <dbReference type="Proteomes" id="UP000594205"/>
    </source>
</evidence>
<feature type="compositionally biased region" description="Pro residues" evidence="1">
    <location>
        <begin position="403"/>
        <end position="416"/>
    </location>
</feature>
<name>A0A7M2SGV4_9ACTN</name>
<feature type="region of interest" description="Disordered" evidence="1">
    <location>
        <begin position="372"/>
        <end position="469"/>
    </location>
</feature>
<accession>A0A7M2SGV4</accession>
<dbReference type="Proteomes" id="UP000594205">
    <property type="component" value="Chromosome"/>
</dbReference>
<sequence length="802" mass="86733">MINGLDACEPAAREALLAHLAAVIARRTTPVHTAVAFNTVYFGYDVEAGGYVGGPLDFEDFPSVALGDTVEALPVGAMINIRTGGDLLPAEIVYKEGAHADLDPYGETPAWVSGAPAGARGPGLLAPDETSVLRERLVFDTSAFGQDLAPTRERLQRLRRRRRTDDFGHLVVEAQYEWADADLSDAEYYARYLVTRGRDQITSALVPTPLPTLLAPGVGGAELLAAVRGLMSTLRQALAELNAARMWGDYAFTRASLARRLADPGPLGRNDLARLADSTVRHAIPRAGRRTGVLRPRPAYTALGPALRSHQEWQDQLHGTAYPLAVCHANSVVSDCARREQDETTGLLPTGVRLSLDDRWQGGGVWRAEFVESGTDVAPSPDAVDKPAGLGWADSLPHQPGHQAPPPPMPTTPPHPESQSGHHDHPSALPFPDTAVDAPPATSPGALPAIERTPVGGEEAAHPPLWPEDSDLGHHIDLAANDSQIEWAQPLRLFHVLQECLPLPDHVAAELLSPGAPQGCVRVVLHHTGRDLPTDQSCHDAYVTVDRQGTRLNGIEWPLDLFPGIWLTFTWQRGSRVIHARTTLLLQPVTVDGELIEHRYDPRVLTRDGSNGLYAGTEPAGEILPAHQAMTTVQLLTTIRRLGLLDRYGCALLARTDLPAAVRAITGEDGIKATGIEAALAELLSSARLTIAWGSRGVDDTTHHPPQPGEPTVELVCYRPHCVDAPGATPAGETNDVAMASTGRAVREHNVAGFLRRIGHLKKEATPEQRALYREDHRRFRLSGPAELPDGFTYVRPHKRSR</sequence>
<keyword evidence="3" id="KW-1185">Reference proteome</keyword>
<dbReference type="EMBL" id="CP063373">
    <property type="protein sequence ID" value="QOV35566.1"/>
    <property type="molecule type" value="Genomic_DNA"/>
</dbReference>
<proteinExistence type="predicted"/>
<protein>
    <submittedName>
        <fullName evidence="2">Uncharacterized protein</fullName>
    </submittedName>
</protein>
<evidence type="ECO:0000256" key="1">
    <source>
        <dbReference type="SAM" id="MobiDB-lite"/>
    </source>
</evidence>